<dbReference type="InterPro" id="IPR033133">
    <property type="entry name" value="PUM-HD"/>
</dbReference>
<dbReference type="PANTHER" id="PTHR12537:SF48">
    <property type="entry name" value="MEIOTIC COILED-COIL PROTEIN 2"/>
    <property type="match status" value="1"/>
</dbReference>
<keyword evidence="1" id="KW-0677">Repeat</keyword>
<dbReference type="GO" id="GO:0003730">
    <property type="term" value="F:mRNA 3'-UTR binding"/>
    <property type="evidence" value="ECO:0007669"/>
    <property type="project" value="TreeGrafter"/>
</dbReference>
<feature type="repeat" description="Pumilio" evidence="3">
    <location>
        <begin position="452"/>
        <end position="487"/>
    </location>
</feature>
<keyword evidence="7" id="KW-1185">Reference proteome</keyword>
<feature type="repeat" description="Pumilio" evidence="3">
    <location>
        <begin position="680"/>
        <end position="715"/>
    </location>
</feature>
<name>A0A9P4TDJ2_CURKU</name>
<evidence type="ECO:0000256" key="4">
    <source>
        <dbReference type="SAM" id="MobiDB-lite"/>
    </source>
</evidence>
<comment type="function">
    <text evidence="2">RNA-binding nucleolar protein required for pre-rRNA processing. Involved in production of 18S rRNA and assembly of small ribosomal subunit.</text>
</comment>
<dbReference type="Proteomes" id="UP000801428">
    <property type="component" value="Unassembled WGS sequence"/>
</dbReference>
<feature type="repeat" description="Pumilio" evidence="3">
    <location>
        <begin position="636"/>
        <end position="671"/>
    </location>
</feature>
<reference evidence="6" key="1">
    <citation type="submission" date="2019-04" db="EMBL/GenBank/DDBJ databases">
        <title>Sequencing of skin fungus with MAO and IRED activity.</title>
        <authorList>
            <person name="Marsaioli A.J."/>
            <person name="Bonatto J.M.C."/>
            <person name="Reis Junior O."/>
        </authorList>
    </citation>
    <scope>NUCLEOTIDE SEQUENCE</scope>
    <source>
        <strain evidence="6">30M1</strain>
    </source>
</reference>
<dbReference type="Gene3D" id="1.25.10.10">
    <property type="entry name" value="Leucine-rich Repeat Variant"/>
    <property type="match status" value="1"/>
</dbReference>
<dbReference type="SUPFAM" id="SSF48371">
    <property type="entry name" value="ARM repeat"/>
    <property type="match status" value="1"/>
</dbReference>
<feature type="repeat" description="Pumilio" evidence="3">
    <location>
        <begin position="488"/>
        <end position="523"/>
    </location>
</feature>
<dbReference type="SMART" id="SM00025">
    <property type="entry name" value="Pumilio"/>
    <property type="match status" value="8"/>
</dbReference>
<evidence type="ECO:0000256" key="1">
    <source>
        <dbReference type="ARBA" id="ARBA00022737"/>
    </source>
</evidence>
<comment type="caution">
    <text evidence="6">The sequence shown here is derived from an EMBL/GenBank/DDBJ whole genome shotgun (WGS) entry which is preliminary data.</text>
</comment>
<feature type="compositionally biased region" description="Polar residues" evidence="4">
    <location>
        <begin position="1"/>
        <end position="10"/>
    </location>
</feature>
<dbReference type="InterPro" id="IPR033712">
    <property type="entry name" value="Pumilio_RNA-bd"/>
</dbReference>
<evidence type="ECO:0000259" key="5">
    <source>
        <dbReference type="PROSITE" id="PS50303"/>
    </source>
</evidence>
<accession>A0A9P4TDJ2</accession>
<dbReference type="CDD" id="cd07920">
    <property type="entry name" value="Pumilio"/>
    <property type="match status" value="1"/>
</dbReference>
<dbReference type="PROSITE" id="PS50302">
    <property type="entry name" value="PUM"/>
    <property type="match status" value="4"/>
</dbReference>
<dbReference type="InterPro" id="IPR001313">
    <property type="entry name" value="Pumilio_RNA-bd_rpt"/>
</dbReference>
<dbReference type="InterPro" id="IPR016024">
    <property type="entry name" value="ARM-type_fold"/>
</dbReference>
<evidence type="ECO:0000256" key="3">
    <source>
        <dbReference type="PROSITE-ProRule" id="PRU00317"/>
    </source>
</evidence>
<gene>
    <name evidence="6" type="ORF">E8E13_007888</name>
</gene>
<dbReference type="PROSITE" id="PS50303">
    <property type="entry name" value="PUM_HD"/>
    <property type="match status" value="1"/>
</dbReference>
<evidence type="ECO:0000256" key="2">
    <source>
        <dbReference type="ARBA" id="ARBA00024893"/>
    </source>
</evidence>
<evidence type="ECO:0000313" key="7">
    <source>
        <dbReference type="Proteomes" id="UP000801428"/>
    </source>
</evidence>
<feature type="domain" description="PUM-HD" evidence="5">
    <location>
        <begin position="389"/>
        <end position="741"/>
    </location>
</feature>
<dbReference type="Pfam" id="PF00806">
    <property type="entry name" value="PUF"/>
    <property type="match status" value="8"/>
</dbReference>
<dbReference type="InterPro" id="IPR011989">
    <property type="entry name" value="ARM-like"/>
</dbReference>
<dbReference type="GO" id="GO:0005737">
    <property type="term" value="C:cytoplasm"/>
    <property type="evidence" value="ECO:0007669"/>
    <property type="project" value="TreeGrafter"/>
</dbReference>
<sequence>MAFNITSDGSPTPRKGASRFNLPSGDLKVDTSPEVLNNVNNSSQSYSPFHLQPSFGLSLTSSLQGQKRPLGMASMANVSMPFMVCYPQLYGSLPIKIKLTDANNQGDPTMDSLRQRLNEQTSPEHPYKASTSASMPITPVTDGHNDTPPLMTASDPSIVISAFELLKIKDELQAAKDEIVRMNQESHSRQVARSTMEHLSQGSEADYGCIGEVTEQTLAQLQNNFNASTRANDGWANEMSRPSYAANNFGSQFLGQAQTQGRTVSHPILSNQPTVRRGNTYLNEPTHFPLDQGFRGSGLSNGIGSFLGGGGAAINASYNNSVTNPPNRPASAFEPNFNSYATASMQQSTNFPTPIGTMNGSKLSPVADEFDACNGMGPSPWNSQTLGDNNGPQYMPPMEPMNYRRLLDRNMSCNWKYIVDKIICNNDQQASIFLQQKVKGSTPEQKYEIIEAILAQAYTLMVNRFGNFLIQRCFEHGTPDQIVAIAQAIRGNTLALSMDAFGCHVVQKAFDYVPEEYKATMVHELLRRIPETVIHRYACHVWQKLFELRWSDSPPQIMRYVNEALRGMWHEVALGETGSLVVQNIFENCLEEDKRPCINEVLASIDVIAHGQFGNWCIQHICEHGAPADRSRAIDHILRFATEYSMDQYASKVIEKCLKIGDTDFLDRYLERVCEGRPDRPRMPLIDIAGDQFGNYLIQYILTSSSPQHREIVGSHIRKHMVSLRGSKYGSRVAMLCCNHNSATRPGVPAGVLPRYGSSIPRTATFPGTFR</sequence>
<dbReference type="GO" id="GO:0010608">
    <property type="term" value="P:post-transcriptional regulation of gene expression"/>
    <property type="evidence" value="ECO:0007669"/>
    <property type="project" value="TreeGrafter"/>
</dbReference>
<dbReference type="EMBL" id="SWKU01000014">
    <property type="protein sequence ID" value="KAF3000887.1"/>
    <property type="molecule type" value="Genomic_DNA"/>
</dbReference>
<dbReference type="OrthoDB" id="668540at2759"/>
<proteinExistence type="predicted"/>
<feature type="region of interest" description="Disordered" evidence="4">
    <location>
        <begin position="1"/>
        <end position="26"/>
    </location>
</feature>
<organism evidence="6 7">
    <name type="scientific">Curvularia kusanoi</name>
    <name type="common">Cochliobolus kusanoi</name>
    <dbReference type="NCBI Taxonomy" id="90978"/>
    <lineage>
        <taxon>Eukaryota</taxon>
        <taxon>Fungi</taxon>
        <taxon>Dikarya</taxon>
        <taxon>Ascomycota</taxon>
        <taxon>Pezizomycotina</taxon>
        <taxon>Dothideomycetes</taxon>
        <taxon>Pleosporomycetidae</taxon>
        <taxon>Pleosporales</taxon>
        <taxon>Pleosporineae</taxon>
        <taxon>Pleosporaceae</taxon>
        <taxon>Curvularia</taxon>
    </lineage>
</organism>
<evidence type="ECO:0000313" key="6">
    <source>
        <dbReference type="EMBL" id="KAF3000887.1"/>
    </source>
</evidence>
<feature type="compositionally biased region" description="Polar residues" evidence="4">
    <location>
        <begin position="118"/>
        <end position="135"/>
    </location>
</feature>
<dbReference type="AlphaFoldDB" id="A0A9P4TDJ2"/>
<feature type="region of interest" description="Disordered" evidence="4">
    <location>
        <begin position="118"/>
        <end position="138"/>
    </location>
</feature>
<dbReference type="PANTHER" id="PTHR12537">
    <property type="entry name" value="RNA BINDING PROTEIN PUMILIO-RELATED"/>
    <property type="match status" value="1"/>
</dbReference>
<protein>
    <recommendedName>
        <fullName evidence="5">PUM-HD domain-containing protein</fullName>
    </recommendedName>
</protein>